<gene>
    <name evidence="2" type="ORF">X975_03983</name>
</gene>
<keyword evidence="3" id="KW-1185">Reference proteome</keyword>
<evidence type="ECO:0000313" key="3">
    <source>
        <dbReference type="Proteomes" id="UP000054359"/>
    </source>
</evidence>
<protein>
    <submittedName>
        <fullName evidence="2">Uncharacterized protein</fullName>
    </submittedName>
</protein>
<feature type="compositionally biased region" description="Basic and acidic residues" evidence="1">
    <location>
        <begin position="12"/>
        <end position="36"/>
    </location>
</feature>
<dbReference type="Proteomes" id="UP000054359">
    <property type="component" value="Unassembled WGS sequence"/>
</dbReference>
<dbReference type="AlphaFoldDB" id="A0A087TMX1"/>
<proteinExistence type="predicted"/>
<dbReference type="EMBL" id="KK115965">
    <property type="protein sequence ID" value="KFM66460.1"/>
    <property type="molecule type" value="Genomic_DNA"/>
</dbReference>
<sequence length="185" mass="20121">MPRAFLIKKHSPGKEAGGKLKSKCEKETDPVTKRAFVDFSQTETRGPFDLSVKPKTPDVKDEENPSPGIPSVPTVTQFSPKIVTSNYLTPPIGVALIDRITPSPSHLLKPVAPLEALNFSTSPNSRSAPQKTWPVFPSPYIPFNFPFLSFPRPAPEFCNPTVPYLGGTALVSSPPRIELSPCIPS</sequence>
<feature type="compositionally biased region" description="Basic residues" evidence="1">
    <location>
        <begin position="1"/>
        <end position="11"/>
    </location>
</feature>
<accession>A0A087TMX1</accession>
<evidence type="ECO:0000256" key="1">
    <source>
        <dbReference type="SAM" id="MobiDB-lite"/>
    </source>
</evidence>
<dbReference type="OrthoDB" id="5428132at2759"/>
<name>A0A087TMX1_STEMI</name>
<evidence type="ECO:0000313" key="2">
    <source>
        <dbReference type="EMBL" id="KFM66460.1"/>
    </source>
</evidence>
<feature type="non-terminal residue" evidence="2">
    <location>
        <position position="185"/>
    </location>
</feature>
<feature type="region of interest" description="Disordered" evidence="1">
    <location>
        <begin position="1"/>
        <end position="73"/>
    </location>
</feature>
<reference evidence="2 3" key="1">
    <citation type="submission" date="2013-11" db="EMBL/GenBank/DDBJ databases">
        <title>Genome sequencing of Stegodyphus mimosarum.</title>
        <authorList>
            <person name="Bechsgaard J."/>
        </authorList>
    </citation>
    <scope>NUCLEOTIDE SEQUENCE [LARGE SCALE GENOMIC DNA]</scope>
</reference>
<organism evidence="2 3">
    <name type="scientific">Stegodyphus mimosarum</name>
    <name type="common">African social velvet spider</name>
    <dbReference type="NCBI Taxonomy" id="407821"/>
    <lineage>
        <taxon>Eukaryota</taxon>
        <taxon>Metazoa</taxon>
        <taxon>Ecdysozoa</taxon>
        <taxon>Arthropoda</taxon>
        <taxon>Chelicerata</taxon>
        <taxon>Arachnida</taxon>
        <taxon>Araneae</taxon>
        <taxon>Araneomorphae</taxon>
        <taxon>Entelegynae</taxon>
        <taxon>Eresoidea</taxon>
        <taxon>Eresidae</taxon>
        <taxon>Stegodyphus</taxon>
    </lineage>
</organism>